<keyword evidence="2" id="KW-1185">Reference proteome</keyword>
<comment type="caution">
    <text evidence="1">The sequence shown here is derived from an EMBL/GenBank/DDBJ whole genome shotgun (WGS) entry which is preliminary data.</text>
</comment>
<sequence length="185" mass="21901">MTIPLQVHSGDRFMRDLFAEVYNEETGYSTVFRPQGGYWLSEYMTDDDYPSPWLHFIYNNPDMIKYHSRPYYSIYRITEDAKIYTINTYTDFVNLIVNYPLRIEGSIFIDFEKLSKDYDGVHLTSEGFENCSIAHMQILDDLQFDGGNTPTLRSWEVPSFLVMNPDILLYLDEKENERYEEDEGL</sequence>
<organism evidence="1 2">
    <name type="scientific">Aquibacillus koreensis</name>
    <dbReference type="NCBI Taxonomy" id="279446"/>
    <lineage>
        <taxon>Bacteria</taxon>
        <taxon>Bacillati</taxon>
        <taxon>Bacillota</taxon>
        <taxon>Bacilli</taxon>
        <taxon>Bacillales</taxon>
        <taxon>Bacillaceae</taxon>
        <taxon>Aquibacillus</taxon>
    </lineage>
</organism>
<dbReference type="RefSeq" id="WP_259866554.1">
    <property type="nucleotide sequence ID" value="NZ_JAMQJZ010000002.1"/>
</dbReference>
<dbReference type="AlphaFoldDB" id="A0A9X3WLT5"/>
<dbReference type="Proteomes" id="UP001145072">
    <property type="component" value="Unassembled WGS sequence"/>
</dbReference>
<name>A0A9X3WLT5_9BACI</name>
<reference evidence="1" key="1">
    <citation type="submission" date="2022-06" db="EMBL/GenBank/DDBJ databases">
        <title>Aquibacillus sp. a new bacterium isolated from soil saline samples.</title>
        <authorList>
            <person name="Galisteo C."/>
            <person name="De La Haba R."/>
            <person name="Sanchez-Porro C."/>
            <person name="Ventosa A."/>
        </authorList>
    </citation>
    <scope>NUCLEOTIDE SEQUENCE</scope>
    <source>
        <strain evidence="1">JCM 12387</strain>
    </source>
</reference>
<evidence type="ECO:0000313" key="1">
    <source>
        <dbReference type="EMBL" id="MDC3419714.1"/>
    </source>
</evidence>
<dbReference type="EMBL" id="JAMQJZ010000002">
    <property type="protein sequence ID" value="MDC3419714.1"/>
    <property type="molecule type" value="Genomic_DNA"/>
</dbReference>
<proteinExistence type="predicted"/>
<evidence type="ECO:0000313" key="2">
    <source>
        <dbReference type="Proteomes" id="UP001145072"/>
    </source>
</evidence>
<gene>
    <name evidence="1" type="ORF">NC661_04960</name>
</gene>
<accession>A0A9X3WLT5</accession>
<protein>
    <submittedName>
        <fullName evidence="1">Uncharacterized protein</fullName>
    </submittedName>
</protein>